<proteinExistence type="predicted"/>
<protein>
    <submittedName>
        <fullName evidence="1">Uncharacterized protein</fullName>
    </submittedName>
</protein>
<keyword evidence="2" id="KW-1185">Reference proteome</keyword>
<reference evidence="1" key="1">
    <citation type="submission" date="2021-09" db="EMBL/GenBank/DDBJ databases">
        <authorList>
            <consortium name="AG Swart"/>
            <person name="Singh M."/>
            <person name="Singh A."/>
            <person name="Seah K."/>
            <person name="Emmerich C."/>
        </authorList>
    </citation>
    <scope>NUCLEOTIDE SEQUENCE</scope>
    <source>
        <strain evidence="1">ATCC30299</strain>
    </source>
</reference>
<comment type="caution">
    <text evidence="1">The sequence shown here is derived from an EMBL/GenBank/DDBJ whole genome shotgun (WGS) entry which is preliminary data.</text>
</comment>
<sequence length="177" mass="20334">MHHISSVAQTPTIENTIEDAYIDQNYASSSNKKERFHHFNKASQRYEVGRENKISATENAHLIRFRKISAILPCNDELEQNAQDLPIFTKASVDQNTENLIINLADLRKRNKDKKWIYKQQTQGSKKYKLKTCSQCKKSTYHKSGFCTICKNRKANLTDKCCVTLSTFCCCIMSALS</sequence>
<dbReference type="Proteomes" id="UP001162131">
    <property type="component" value="Unassembled WGS sequence"/>
</dbReference>
<evidence type="ECO:0000313" key="1">
    <source>
        <dbReference type="EMBL" id="CAG9316646.1"/>
    </source>
</evidence>
<evidence type="ECO:0000313" key="2">
    <source>
        <dbReference type="Proteomes" id="UP001162131"/>
    </source>
</evidence>
<accession>A0AAU9J4G5</accession>
<gene>
    <name evidence="1" type="ORF">BSTOLATCC_MIC16754</name>
</gene>
<dbReference type="EMBL" id="CAJZBQ010000016">
    <property type="protein sequence ID" value="CAG9316646.1"/>
    <property type="molecule type" value="Genomic_DNA"/>
</dbReference>
<dbReference type="AlphaFoldDB" id="A0AAU9J4G5"/>
<name>A0AAU9J4G5_9CILI</name>
<organism evidence="1 2">
    <name type="scientific">Blepharisma stoltei</name>
    <dbReference type="NCBI Taxonomy" id="1481888"/>
    <lineage>
        <taxon>Eukaryota</taxon>
        <taxon>Sar</taxon>
        <taxon>Alveolata</taxon>
        <taxon>Ciliophora</taxon>
        <taxon>Postciliodesmatophora</taxon>
        <taxon>Heterotrichea</taxon>
        <taxon>Heterotrichida</taxon>
        <taxon>Blepharismidae</taxon>
        <taxon>Blepharisma</taxon>
    </lineage>
</organism>